<comment type="similarity">
    <text evidence="5">Belongs to the protein N5-glutamine methyltransferase family. PrmC subfamily.</text>
</comment>
<dbReference type="NCBIfam" id="TIGR03534">
    <property type="entry name" value="RF_mod_PrmC"/>
    <property type="match status" value="1"/>
</dbReference>
<evidence type="ECO:0000256" key="1">
    <source>
        <dbReference type="ARBA" id="ARBA00022603"/>
    </source>
</evidence>
<dbReference type="Gene3D" id="1.10.8.10">
    <property type="entry name" value="DNA helicase RuvA subunit, C-terminal domain"/>
    <property type="match status" value="1"/>
</dbReference>
<dbReference type="Gene3D" id="3.40.50.150">
    <property type="entry name" value="Vaccinia Virus protein VP39"/>
    <property type="match status" value="1"/>
</dbReference>
<feature type="binding site" evidence="5">
    <location>
        <begin position="124"/>
        <end position="128"/>
    </location>
    <ligand>
        <name>S-adenosyl-L-methionine</name>
        <dbReference type="ChEBI" id="CHEBI:59789"/>
    </ligand>
</feature>
<feature type="binding site" evidence="5">
    <location>
        <position position="188"/>
    </location>
    <ligand>
        <name>S-adenosyl-L-methionine</name>
        <dbReference type="ChEBI" id="CHEBI:59789"/>
    </ligand>
</feature>
<dbReference type="HAMAP" id="MF_02126">
    <property type="entry name" value="RF_methyltr_PrmC"/>
    <property type="match status" value="1"/>
</dbReference>
<evidence type="ECO:0000313" key="9">
    <source>
        <dbReference type="Proteomes" id="UP000313988"/>
    </source>
</evidence>
<feature type="domain" description="Release factor glutamine methyltransferase N-terminal" evidence="7">
    <location>
        <begin position="11"/>
        <end position="79"/>
    </location>
</feature>
<dbReference type="CDD" id="cd02440">
    <property type="entry name" value="AdoMet_MTases"/>
    <property type="match status" value="1"/>
</dbReference>
<dbReference type="EMBL" id="VDMO01000017">
    <property type="protein sequence ID" value="TNM69541.1"/>
    <property type="molecule type" value="Genomic_DNA"/>
</dbReference>
<dbReference type="OrthoDB" id="9800643at2"/>
<dbReference type="InterPro" id="IPR050320">
    <property type="entry name" value="N5-glutamine_MTase"/>
</dbReference>
<evidence type="ECO:0000313" key="8">
    <source>
        <dbReference type="EMBL" id="TNM69541.1"/>
    </source>
</evidence>
<dbReference type="InterPro" id="IPR007848">
    <property type="entry name" value="Small_mtfrase_dom"/>
</dbReference>
<dbReference type="InterPro" id="IPR019874">
    <property type="entry name" value="RF_methyltr_PrmC"/>
</dbReference>
<accession>A0A5C4Y3K8</accession>
<dbReference type="SUPFAM" id="SSF53335">
    <property type="entry name" value="S-adenosyl-L-methionine-dependent methyltransferases"/>
    <property type="match status" value="1"/>
</dbReference>
<name>A0A5C4Y3K8_9DEIO</name>
<evidence type="ECO:0000259" key="7">
    <source>
        <dbReference type="Pfam" id="PF17827"/>
    </source>
</evidence>
<dbReference type="Proteomes" id="UP000313988">
    <property type="component" value="Unassembled WGS sequence"/>
</dbReference>
<dbReference type="PANTHER" id="PTHR18895:SF74">
    <property type="entry name" value="MTRF1L RELEASE FACTOR GLUTAMINE METHYLTRANSFERASE"/>
    <property type="match status" value="1"/>
</dbReference>
<feature type="binding site" evidence="5">
    <location>
        <position position="147"/>
    </location>
    <ligand>
        <name>S-adenosyl-L-methionine</name>
        <dbReference type="ChEBI" id="CHEBI:59789"/>
    </ligand>
</feature>
<dbReference type="EC" id="2.1.1.297" evidence="5"/>
<protein>
    <recommendedName>
        <fullName evidence="5">Release factor glutamine methyltransferase</fullName>
        <shortName evidence="5">RF MTase</shortName>
        <ecNumber evidence="5">2.1.1.297</ecNumber>
    </recommendedName>
    <alternativeName>
        <fullName evidence="5">N5-glutamine methyltransferase PrmC</fullName>
    </alternativeName>
    <alternativeName>
        <fullName evidence="5">Protein-(glutamine-N5) MTase PrmC</fullName>
    </alternativeName>
    <alternativeName>
        <fullName evidence="5">Protein-glutamine N-methyltransferase PrmC</fullName>
    </alternativeName>
</protein>
<dbReference type="Pfam" id="PF17827">
    <property type="entry name" value="PrmC_N"/>
    <property type="match status" value="1"/>
</dbReference>
<dbReference type="InterPro" id="IPR029063">
    <property type="entry name" value="SAM-dependent_MTases_sf"/>
</dbReference>
<dbReference type="GO" id="GO:0032259">
    <property type="term" value="P:methylation"/>
    <property type="evidence" value="ECO:0007669"/>
    <property type="project" value="UniProtKB-KW"/>
</dbReference>
<dbReference type="PANTHER" id="PTHR18895">
    <property type="entry name" value="HEMK METHYLTRANSFERASE"/>
    <property type="match status" value="1"/>
</dbReference>
<dbReference type="InterPro" id="IPR004556">
    <property type="entry name" value="HemK-like"/>
</dbReference>
<comment type="function">
    <text evidence="5">Methylates the class 1 translation termination release factors RF1/PrfA and RF2/PrfB on the glutamine residue of the universally conserved GGQ motif.</text>
</comment>
<comment type="caution">
    <text evidence="5">Lacks conserved residue(s) required for the propagation of feature annotation.</text>
</comment>
<keyword evidence="3 5" id="KW-0949">S-adenosyl-L-methionine</keyword>
<dbReference type="GO" id="GO:0102559">
    <property type="term" value="F:peptide chain release factor N(5)-glutamine methyltransferase activity"/>
    <property type="evidence" value="ECO:0007669"/>
    <property type="project" value="UniProtKB-EC"/>
</dbReference>
<evidence type="ECO:0000256" key="5">
    <source>
        <dbReference type="HAMAP-Rule" id="MF_02126"/>
    </source>
</evidence>
<comment type="caution">
    <text evidence="8">The sequence shown here is derived from an EMBL/GenBank/DDBJ whole genome shotgun (WGS) entry which is preliminary data.</text>
</comment>
<feature type="domain" description="Methyltransferase small" evidence="6">
    <location>
        <begin position="119"/>
        <end position="191"/>
    </location>
</feature>
<keyword evidence="1 5" id="KW-0489">Methyltransferase</keyword>
<evidence type="ECO:0000256" key="2">
    <source>
        <dbReference type="ARBA" id="ARBA00022679"/>
    </source>
</evidence>
<dbReference type="AlphaFoldDB" id="A0A5C4Y3K8"/>
<evidence type="ECO:0000256" key="3">
    <source>
        <dbReference type="ARBA" id="ARBA00022691"/>
    </source>
</evidence>
<comment type="catalytic activity">
    <reaction evidence="4 5">
        <text>L-glutaminyl-[peptide chain release factor] + S-adenosyl-L-methionine = N(5)-methyl-L-glutaminyl-[peptide chain release factor] + S-adenosyl-L-homocysteine + H(+)</text>
        <dbReference type="Rhea" id="RHEA:42896"/>
        <dbReference type="Rhea" id="RHEA-COMP:10271"/>
        <dbReference type="Rhea" id="RHEA-COMP:10272"/>
        <dbReference type="ChEBI" id="CHEBI:15378"/>
        <dbReference type="ChEBI" id="CHEBI:30011"/>
        <dbReference type="ChEBI" id="CHEBI:57856"/>
        <dbReference type="ChEBI" id="CHEBI:59789"/>
        <dbReference type="ChEBI" id="CHEBI:61891"/>
        <dbReference type="EC" id="2.1.1.297"/>
    </reaction>
</comment>
<sequence>MGKFLNLRDHLAEAVRTLRAAGVSSPEVDARALTLHALDLPPTAFLLRGLEEVDGAGAERLSQLIQQRAARVPLQHLLGTVEWGGLQLSVDGRALIPRPETEWFLQLALADLKGVGLPRVVDVGTGTGALALGVKMARPDAAVLAVDLSPEALALARENALLNSLDVAFVKSDLLNSIPGPFDLILANLPYLPEGDRAHAEPEVRHDPELALYSGPDGLTLARRLIPQARAALAEGGALWLELDPRNAPAFAAELRAQGWAAALHPDLTGRERFVRAAPLPSRGGETMRPV</sequence>
<dbReference type="Pfam" id="PF05175">
    <property type="entry name" value="MTS"/>
    <property type="match status" value="1"/>
</dbReference>
<reference evidence="8 9" key="1">
    <citation type="submission" date="2019-06" db="EMBL/GenBank/DDBJ databases">
        <title>Genome sequence of Deinococcus radiopugnans ATCC 19172.</title>
        <authorList>
            <person name="Maclea K.S."/>
            <person name="Maynard C.R."/>
        </authorList>
    </citation>
    <scope>NUCLEOTIDE SEQUENCE [LARGE SCALE GENOMIC DNA]</scope>
    <source>
        <strain evidence="8 9">ATCC 19172</strain>
    </source>
</reference>
<organism evidence="8 9">
    <name type="scientific">Deinococcus radiopugnans ATCC 19172</name>
    <dbReference type="NCBI Taxonomy" id="585398"/>
    <lineage>
        <taxon>Bacteria</taxon>
        <taxon>Thermotogati</taxon>
        <taxon>Deinococcota</taxon>
        <taxon>Deinococci</taxon>
        <taxon>Deinococcales</taxon>
        <taxon>Deinococcaceae</taxon>
        <taxon>Deinococcus</taxon>
    </lineage>
</organism>
<evidence type="ECO:0000256" key="4">
    <source>
        <dbReference type="ARBA" id="ARBA00048391"/>
    </source>
</evidence>
<gene>
    <name evidence="5 8" type="primary">prmC</name>
    <name evidence="8" type="ORF">FHR04_14785</name>
</gene>
<dbReference type="NCBIfam" id="TIGR00536">
    <property type="entry name" value="hemK_fam"/>
    <property type="match status" value="1"/>
</dbReference>
<proteinExistence type="inferred from homology"/>
<dbReference type="InterPro" id="IPR040758">
    <property type="entry name" value="PrmC_N"/>
</dbReference>
<evidence type="ECO:0000259" key="6">
    <source>
        <dbReference type="Pfam" id="PF05175"/>
    </source>
</evidence>
<keyword evidence="2 5" id="KW-0808">Transferase</keyword>